<dbReference type="AlphaFoldDB" id="A0A2P2R4C2"/>
<reference evidence="1" key="1">
    <citation type="submission" date="2018-02" db="EMBL/GenBank/DDBJ databases">
        <title>Rhizophora mucronata_Transcriptome.</title>
        <authorList>
            <person name="Meera S.P."/>
            <person name="Sreeshan A."/>
            <person name="Augustine A."/>
        </authorList>
    </citation>
    <scope>NUCLEOTIDE SEQUENCE</scope>
    <source>
        <tissue evidence="1">Leaf</tissue>
    </source>
</reference>
<protein>
    <submittedName>
        <fullName evidence="1">Uncharacterized protein</fullName>
    </submittedName>
</protein>
<evidence type="ECO:0000313" key="1">
    <source>
        <dbReference type="EMBL" id="MBX74051.1"/>
    </source>
</evidence>
<organism evidence="1">
    <name type="scientific">Rhizophora mucronata</name>
    <name type="common">Asiatic mangrove</name>
    <dbReference type="NCBI Taxonomy" id="61149"/>
    <lineage>
        <taxon>Eukaryota</taxon>
        <taxon>Viridiplantae</taxon>
        <taxon>Streptophyta</taxon>
        <taxon>Embryophyta</taxon>
        <taxon>Tracheophyta</taxon>
        <taxon>Spermatophyta</taxon>
        <taxon>Magnoliopsida</taxon>
        <taxon>eudicotyledons</taxon>
        <taxon>Gunneridae</taxon>
        <taxon>Pentapetalae</taxon>
        <taxon>rosids</taxon>
        <taxon>fabids</taxon>
        <taxon>Malpighiales</taxon>
        <taxon>Rhizophoraceae</taxon>
        <taxon>Rhizophora</taxon>
    </lineage>
</organism>
<sequence>MQSLLTENILPKYCERVQESSY</sequence>
<name>A0A2P2R4C2_RHIMU</name>
<proteinExistence type="predicted"/>
<dbReference type="EMBL" id="GGEC01093567">
    <property type="protein sequence ID" value="MBX74051.1"/>
    <property type="molecule type" value="Transcribed_RNA"/>
</dbReference>
<accession>A0A2P2R4C2</accession>